<keyword evidence="2" id="KW-1185">Reference proteome</keyword>
<name>A0A1W2G987_REIFA</name>
<proteinExistence type="predicted"/>
<dbReference type="Proteomes" id="UP000192472">
    <property type="component" value="Unassembled WGS sequence"/>
</dbReference>
<gene>
    <name evidence="1" type="ORF">SAMN04488029_1574</name>
</gene>
<dbReference type="AlphaFoldDB" id="A0A1W2G987"/>
<evidence type="ECO:0000313" key="1">
    <source>
        <dbReference type="EMBL" id="SMD33227.1"/>
    </source>
</evidence>
<reference evidence="1 2" key="1">
    <citation type="submission" date="2017-04" db="EMBL/GenBank/DDBJ databases">
        <authorList>
            <person name="Afonso C.L."/>
            <person name="Miller P.J."/>
            <person name="Scott M.A."/>
            <person name="Spackman E."/>
            <person name="Goraichik I."/>
            <person name="Dimitrov K.M."/>
            <person name="Suarez D.L."/>
            <person name="Swayne D.E."/>
        </authorList>
    </citation>
    <scope>NUCLEOTIDE SEQUENCE [LARGE SCALE GENOMIC DNA]</scope>
    <source>
        <strain evidence="1 2">DSM 26133</strain>
    </source>
</reference>
<organism evidence="1 2">
    <name type="scientific">Reichenbachiella faecimaris</name>
    <dbReference type="NCBI Taxonomy" id="692418"/>
    <lineage>
        <taxon>Bacteria</taxon>
        <taxon>Pseudomonadati</taxon>
        <taxon>Bacteroidota</taxon>
        <taxon>Cytophagia</taxon>
        <taxon>Cytophagales</taxon>
        <taxon>Reichenbachiellaceae</taxon>
        <taxon>Reichenbachiella</taxon>
    </lineage>
</organism>
<protein>
    <submittedName>
        <fullName evidence="1">Uncharacterized protein</fullName>
    </submittedName>
</protein>
<evidence type="ECO:0000313" key="2">
    <source>
        <dbReference type="Proteomes" id="UP000192472"/>
    </source>
</evidence>
<dbReference type="EMBL" id="FWYF01000001">
    <property type="protein sequence ID" value="SMD33227.1"/>
    <property type="molecule type" value="Genomic_DNA"/>
</dbReference>
<dbReference type="OrthoDB" id="770446at2"/>
<dbReference type="RefSeq" id="WP_084371883.1">
    <property type="nucleotide sequence ID" value="NZ_FWYF01000001.1"/>
</dbReference>
<accession>A0A1W2G987</accession>
<sequence length="74" mass="8639">MSIATRKLRIIEKFTSLEDKDKLSKIESILKEDVSQKEKSNILSELSGSWGNKEADEIKFIIEESCEKIDKYDW</sequence>
<dbReference type="STRING" id="692418.SAMN04488029_1574"/>